<name>A0AAD6Y2I3_9AGAR</name>
<feature type="region of interest" description="Disordered" evidence="1">
    <location>
        <begin position="72"/>
        <end position="205"/>
    </location>
</feature>
<feature type="region of interest" description="Disordered" evidence="1">
    <location>
        <begin position="17"/>
        <end position="37"/>
    </location>
</feature>
<evidence type="ECO:0000313" key="2">
    <source>
        <dbReference type="EMBL" id="KAJ7197990.1"/>
    </source>
</evidence>
<dbReference type="AlphaFoldDB" id="A0AAD6Y2I3"/>
<keyword evidence="3" id="KW-1185">Reference proteome</keyword>
<comment type="caution">
    <text evidence="2">The sequence shown here is derived from an EMBL/GenBank/DDBJ whole genome shotgun (WGS) entry which is preliminary data.</text>
</comment>
<protein>
    <submittedName>
        <fullName evidence="2">Uncharacterized protein</fullName>
    </submittedName>
</protein>
<evidence type="ECO:0000313" key="3">
    <source>
        <dbReference type="Proteomes" id="UP001219525"/>
    </source>
</evidence>
<organism evidence="2 3">
    <name type="scientific">Mycena pura</name>
    <dbReference type="NCBI Taxonomy" id="153505"/>
    <lineage>
        <taxon>Eukaryota</taxon>
        <taxon>Fungi</taxon>
        <taxon>Dikarya</taxon>
        <taxon>Basidiomycota</taxon>
        <taxon>Agaricomycotina</taxon>
        <taxon>Agaricomycetes</taxon>
        <taxon>Agaricomycetidae</taxon>
        <taxon>Agaricales</taxon>
        <taxon>Marasmiineae</taxon>
        <taxon>Mycenaceae</taxon>
        <taxon>Mycena</taxon>
    </lineage>
</organism>
<sequence>MDDGIYLSSLPRIATCPPPPFWMPPKQAKKSKRTRDEVLERRAQVAWEYRQRHKDTINEKAKLRMRKSVLHLHSCPVPSWLSRTKQPVKPLPKLKKNPTNVTPSRVSKPKPSAASQHTAVSRKTPPAATHKHKQPEPVQKSSAPAPGKPRPRAPHSPTPLSLMDIDRGESDEEDDGEEDDDGWDADTEREGLRPLLNPAGHRDWF</sequence>
<evidence type="ECO:0000256" key="1">
    <source>
        <dbReference type="SAM" id="MobiDB-lite"/>
    </source>
</evidence>
<dbReference type="EMBL" id="JARJCW010000075">
    <property type="protein sequence ID" value="KAJ7197990.1"/>
    <property type="molecule type" value="Genomic_DNA"/>
</dbReference>
<feature type="compositionally biased region" description="Acidic residues" evidence="1">
    <location>
        <begin position="169"/>
        <end position="185"/>
    </location>
</feature>
<gene>
    <name evidence="2" type="ORF">GGX14DRAFT_573833</name>
</gene>
<dbReference type="Proteomes" id="UP001219525">
    <property type="component" value="Unassembled WGS sequence"/>
</dbReference>
<accession>A0AAD6Y2I3</accession>
<reference evidence="2" key="1">
    <citation type="submission" date="2023-03" db="EMBL/GenBank/DDBJ databases">
        <title>Massive genome expansion in bonnet fungi (Mycena s.s.) driven by repeated elements and novel gene families across ecological guilds.</title>
        <authorList>
            <consortium name="Lawrence Berkeley National Laboratory"/>
            <person name="Harder C.B."/>
            <person name="Miyauchi S."/>
            <person name="Viragh M."/>
            <person name="Kuo A."/>
            <person name="Thoen E."/>
            <person name="Andreopoulos B."/>
            <person name="Lu D."/>
            <person name="Skrede I."/>
            <person name="Drula E."/>
            <person name="Henrissat B."/>
            <person name="Morin E."/>
            <person name="Kohler A."/>
            <person name="Barry K."/>
            <person name="LaButti K."/>
            <person name="Morin E."/>
            <person name="Salamov A."/>
            <person name="Lipzen A."/>
            <person name="Mereny Z."/>
            <person name="Hegedus B."/>
            <person name="Baldrian P."/>
            <person name="Stursova M."/>
            <person name="Weitz H."/>
            <person name="Taylor A."/>
            <person name="Grigoriev I.V."/>
            <person name="Nagy L.G."/>
            <person name="Martin F."/>
            <person name="Kauserud H."/>
        </authorList>
    </citation>
    <scope>NUCLEOTIDE SEQUENCE</scope>
    <source>
        <strain evidence="2">9144</strain>
    </source>
</reference>
<proteinExistence type="predicted"/>